<keyword evidence="4" id="KW-1185">Reference proteome</keyword>
<dbReference type="PANTHER" id="PTHR43581:SF4">
    <property type="entry name" value="ATP_GTP PHOSPHATASE"/>
    <property type="match status" value="1"/>
</dbReference>
<dbReference type="InterPro" id="IPR051396">
    <property type="entry name" value="Bact_Antivir_Def_Nuclease"/>
</dbReference>
<organism evidence="3 4">
    <name type="scientific">Glutamicibacter soli</name>
    <dbReference type="NCBI Taxonomy" id="453836"/>
    <lineage>
        <taxon>Bacteria</taxon>
        <taxon>Bacillati</taxon>
        <taxon>Actinomycetota</taxon>
        <taxon>Actinomycetes</taxon>
        <taxon>Micrococcales</taxon>
        <taxon>Micrococcaceae</taxon>
        <taxon>Glutamicibacter</taxon>
    </lineage>
</organism>
<evidence type="ECO:0000259" key="1">
    <source>
        <dbReference type="Pfam" id="PF13175"/>
    </source>
</evidence>
<dbReference type="AlphaFoldDB" id="A0A365YK90"/>
<proteinExistence type="predicted"/>
<keyword evidence="3" id="KW-0540">Nuclease</keyword>
<feature type="domain" description="Endonuclease GajA/Old nuclease/RecF-like AAA" evidence="1">
    <location>
        <begin position="1"/>
        <end position="386"/>
    </location>
</feature>
<evidence type="ECO:0000313" key="4">
    <source>
        <dbReference type="Proteomes" id="UP000252167"/>
    </source>
</evidence>
<dbReference type="RefSeq" id="WP_113606829.1">
    <property type="nucleotide sequence ID" value="NZ_POAF01000002.1"/>
</dbReference>
<evidence type="ECO:0000313" key="3">
    <source>
        <dbReference type="EMBL" id="RBM02959.1"/>
    </source>
</evidence>
<dbReference type="Proteomes" id="UP000252167">
    <property type="component" value="Unassembled WGS sequence"/>
</dbReference>
<dbReference type="EMBL" id="POAF01000002">
    <property type="protein sequence ID" value="RBM02959.1"/>
    <property type="molecule type" value="Genomic_DNA"/>
</dbReference>
<keyword evidence="3" id="KW-0255">Endonuclease</keyword>
<sequence>MRISKVKINNFRSLKNVVIDFNSITSFVGPNGVGKSSVLRALDWFFAPIGKTPLLEDDDVTNGCANEPIRVEVQFSGLSDEDKTELGSYVPEGATTFVAWKTRSVDGRENLSANAKSYPAFNEIRNASSATEKRALYNTLRAANPEIGLSSVGSTAAVDANLRQFESENPDLLEDAPETLQTDFFGFNSASKMSGLFDYVLITADLRATEESSDAKTSIIGRILERTIDRTAADEEIANFIEVSRKTQQSIYEKHFKDPLEDVSRRLNEVVGSYSPGRMIKVSPSEVELKAAKTAFGVSIQDGDIETTIDRQGHGFQRTILISALQMLATEGAASEKGVIFLAIEEPELFQHPIQAQAFAKVLRDLAEDTGKNIQVAYATHSPYFIDGANFHEVRRLVRATGGERNVTVHSCTVADVEVRIGNPAKNEQTRRQLASVISSQLPSAIFANVALVVEGTTERAVLEGLADRESIGKLETSGVVVVPAQSKTGLALPHAILSCLGIPTYSIFDADSGLEARLNSKDLAVSKVRDSVNNNYKMNREALRYFNLPEVDMPSKVVGDTVAIFEDHLESLLVNEWAGWQDACDAHEASTGEVIAKNSSIYRTIARSMTSEAPTQLQEILDRVMKMATT</sequence>
<dbReference type="PANTHER" id="PTHR43581">
    <property type="entry name" value="ATP/GTP PHOSPHATASE"/>
    <property type="match status" value="1"/>
</dbReference>
<dbReference type="InterPro" id="IPR034139">
    <property type="entry name" value="TOPRIM_OLD"/>
</dbReference>
<dbReference type="GO" id="GO:0004519">
    <property type="term" value="F:endonuclease activity"/>
    <property type="evidence" value="ECO:0007669"/>
    <property type="project" value="UniProtKB-KW"/>
</dbReference>
<accession>A0A365YK90</accession>
<feature type="domain" description="OLD protein-like TOPRIM" evidence="2">
    <location>
        <begin position="446"/>
        <end position="512"/>
    </location>
</feature>
<dbReference type="Pfam" id="PF20469">
    <property type="entry name" value="OLD-like_TOPRIM"/>
    <property type="match status" value="1"/>
</dbReference>
<keyword evidence="3" id="KW-0378">Hydrolase</keyword>
<dbReference type="Pfam" id="PF13175">
    <property type="entry name" value="AAA_15"/>
    <property type="match status" value="1"/>
</dbReference>
<dbReference type="InterPro" id="IPR041685">
    <property type="entry name" value="AAA_GajA/Old/RecF-like"/>
</dbReference>
<dbReference type="Gene3D" id="3.40.50.300">
    <property type="entry name" value="P-loop containing nucleotide triphosphate hydrolases"/>
    <property type="match status" value="1"/>
</dbReference>
<comment type="caution">
    <text evidence="3">The sequence shown here is derived from an EMBL/GenBank/DDBJ whole genome shotgun (WGS) entry which is preliminary data.</text>
</comment>
<dbReference type="InterPro" id="IPR027417">
    <property type="entry name" value="P-loop_NTPase"/>
</dbReference>
<protein>
    <submittedName>
        <fullName evidence="3">ATP-dependent endonuclease</fullName>
    </submittedName>
</protein>
<name>A0A365YK90_9MICC</name>
<gene>
    <name evidence="3" type="ORF">C1H84_05940</name>
</gene>
<dbReference type="CDD" id="cd01026">
    <property type="entry name" value="TOPRIM_OLD"/>
    <property type="match status" value="1"/>
</dbReference>
<dbReference type="SUPFAM" id="SSF52540">
    <property type="entry name" value="P-loop containing nucleoside triphosphate hydrolases"/>
    <property type="match status" value="1"/>
</dbReference>
<reference evidence="3 4" key="1">
    <citation type="submission" date="2018-01" db="EMBL/GenBank/DDBJ databases">
        <title>Glutamicibacter soli strain NHPC-3 Whole genome sequence and assembly.</title>
        <authorList>
            <person name="Choudhury P."/>
            <person name="Gupta D."/>
            <person name="Sengupta K."/>
            <person name="Jawed A."/>
            <person name="Sultana N."/>
            <person name="Saha P."/>
        </authorList>
    </citation>
    <scope>NUCLEOTIDE SEQUENCE [LARGE SCALE GENOMIC DNA]</scope>
    <source>
        <strain evidence="3 4">NHPC-3</strain>
    </source>
</reference>
<evidence type="ECO:0000259" key="2">
    <source>
        <dbReference type="Pfam" id="PF20469"/>
    </source>
</evidence>